<name>A0A2T3KKT8_9GAMM</name>
<comment type="caution">
    <text evidence="3">The sequence shown here is derived from an EMBL/GenBank/DDBJ whole genome shotgun (WGS) entry which is preliminary data.</text>
</comment>
<reference evidence="3 4" key="1">
    <citation type="submission" date="2018-01" db="EMBL/GenBank/DDBJ databases">
        <title>Whole genome sequencing of Histamine producing bacteria.</title>
        <authorList>
            <person name="Butler K."/>
        </authorList>
    </citation>
    <scope>NUCLEOTIDE SEQUENCE [LARGE SCALE GENOMIC DNA]</scope>
    <source>
        <strain evidence="3 4">FS-7.2</strain>
    </source>
</reference>
<evidence type="ECO:0008006" key="5">
    <source>
        <dbReference type="Google" id="ProtNLM"/>
    </source>
</evidence>
<gene>
    <name evidence="3" type="ORF">C9J27_04205</name>
</gene>
<dbReference type="RefSeq" id="WP_107288965.1">
    <property type="nucleotide sequence ID" value="NZ_PYNF01000003.1"/>
</dbReference>
<dbReference type="EMBL" id="PYNF01000003">
    <property type="protein sequence ID" value="PSV00335.1"/>
    <property type="molecule type" value="Genomic_DNA"/>
</dbReference>
<dbReference type="Proteomes" id="UP000241426">
    <property type="component" value="Unassembled WGS sequence"/>
</dbReference>
<protein>
    <recommendedName>
        <fullName evidence="5">Cell division protein FtsZ</fullName>
    </recommendedName>
</protein>
<sequence>MSESREPVFAIIGLDYIGKHLLEDVISNAIPKVEYYAQTINQLLDSVGSLDNADMVIFWGNKISFVSDVFAKSAQELSNNGVLVVALVLDSKDVSELPSLNDCDLTIPLSASAQGNCAAFVTDVIDTLVAPILTESVIMLSFSDLSEMVKNSGNGIFSIGVSDVDVDRVGIATDIAINSSIRSNIMKANKVLVCITGKIELEDFVNIGNITKAFIPDQAVAFVTTSGREIPENNIKVSIICA</sequence>
<evidence type="ECO:0000313" key="4">
    <source>
        <dbReference type="Proteomes" id="UP000241426"/>
    </source>
</evidence>
<dbReference type="InterPro" id="IPR008280">
    <property type="entry name" value="Tub_FtsZ_C"/>
</dbReference>
<dbReference type="AlphaFoldDB" id="A0A2T3KKT8"/>
<dbReference type="SUPFAM" id="SSF55307">
    <property type="entry name" value="Tubulin C-terminal domain-like"/>
    <property type="match status" value="1"/>
</dbReference>
<dbReference type="InterPro" id="IPR037103">
    <property type="entry name" value="Tubulin/FtsZ-like_C"/>
</dbReference>
<proteinExistence type="predicted"/>
<keyword evidence="1" id="KW-0547">Nucleotide-binding</keyword>
<organism evidence="3 4">
    <name type="scientific">Photobacterium kishitanii</name>
    <dbReference type="NCBI Taxonomy" id="318456"/>
    <lineage>
        <taxon>Bacteria</taxon>
        <taxon>Pseudomonadati</taxon>
        <taxon>Pseudomonadota</taxon>
        <taxon>Gammaproteobacteria</taxon>
        <taxon>Vibrionales</taxon>
        <taxon>Vibrionaceae</taxon>
        <taxon>Photobacterium</taxon>
    </lineage>
</organism>
<evidence type="ECO:0000256" key="2">
    <source>
        <dbReference type="ARBA" id="ARBA00023134"/>
    </source>
</evidence>
<accession>A0A2T3KKT8</accession>
<keyword evidence="2" id="KW-0342">GTP-binding</keyword>
<dbReference type="GO" id="GO:0005525">
    <property type="term" value="F:GTP binding"/>
    <property type="evidence" value="ECO:0007669"/>
    <property type="project" value="UniProtKB-KW"/>
</dbReference>
<evidence type="ECO:0000313" key="3">
    <source>
        <dbReference type="EMBL" id="PSV00335.1"/>
    </source>
</evidence>
<evidence type="ECO:0000256" key="1">
    <source>
        <dbReference type="ARBA" id="ARBA00022741"/>
    </source>
</evidence>
<dbReference type="Gene3D" id="3.30.1330.20">
    <property type="entry name" value="Tubulin/FtsZ, C-terminal domain"/>
    <property type="match status" value="1"/>
</dbReference>